<dbReference type="Proteomes" id="UP001195914">
    <property type="component" value="Unassembled WGS sequence"/>
</dbReference>
<dbReference type="EMBL" id="JAHBMH010000033">
    <property type="protein sequence ID" value="KAK1937361.1"/>
    <property type="molecule type" value="Genomic_DNA"/>
</dbReference>
<keyword evidence="1" id="KW-0472">Membrane</keyword>
<evidence type="ECO:0000313" key="3">
    <source>
        <dbReference type="Proteomes" id="UP001195914"/>
    </source>
</evidence>
<protein>
    <submittedName>
        <fullName evidence="2">Uncharacterized protein</fullName>
    </submittedName>
</protein>
<gene>
    <name evidence="2" type="ORF">X943_001292</name>
</gene>
<comment type="caution">
    <text evidence="2">The sequence shown here is derived from an EMBL/GenBank/DDBJ whole genome shotgun (WGS) entry which is preliminary data.</text>
</comment>
<keyword evidence="1" id="KW-0812">Transmembrane</keyword>
<keyword evidence="3" id="KW-1185">Reference proteome</keyword>
<accession>A0AAD9GFA4</accession>
<feature type="transmembrane region" description="Helical" evidence="1">
    <location>
        <begin position="36"/>
        <end position="53"/>
    </location>
</feature>
<reference evidence="2" key="2">
    <citation type="submission" date="2021-05" db="EMBL/GenBank/DDBJ databases">
        <authorList>
            <person name="Pain A."/>
        </authorList>
    </citation>
    <scope>NUCLEOTIDE SEQUENCE</scope>
    <source>
        <strain evidence="2">1802A</strain>
    </source>
</reference>
<proteinExistence type="predicted"/>
<dbReference type="AlphaFoldDB" id="A0AAD9GFA4"/>
<keyword evidence="1" id="KW-1133">Transmembrane helix</keyword>
<evidence type="ECO:0000256" key="1">
    <source>
        <dbReference type="SAM" id="Phobius"/>
    </source>
</evidence>
<sequence>MKYLNGRTKTLVTLLAFFSIFLFSSGAPWNKFWVLLVAIIALLLLIDVMFLSSDQFELDPFYSNWEARQSQTAYN</sequence>
<reference evidence="2" key="1">
    <citation type="journal article" date="2014" name="Nucleic Acids Res.">
        <title>The evolutionary dynamics of variant antigen genes in Babesia reveal a history of genomic innovation underlying host-parasite interaction.</title>
        <authorList>
            <person name="Jackson A.P."/>
            <person name="Otto T.D."/>
            <person name="Darby A."/>
            <person name="Ramaprasad A."/>
            <person name="Xia D."/>
            <person name="Echaide I.E."/>
            <person name="Farber M."/>
            <person name="Gahlot S."/>
            <person name="Gamble J."/>
            <person name="Gupta D."/>
            <person name="Gupta Y."/>
            <person name="Jackson L."/>
            <person name="Malandrin L."/>
            <person name="Malas T.B."/>
            <person name="Moussa E."/>
            <person name="Nair M."/>
            <person name="Reid A.J."/>
            <person name="Sanders M."/>
            <person name="Sharma J."/>
            <person name="Tracey A."/>
            <person name="Quail M.A."/>
            <person name="Weir W."/>
            <person name="Wastling J.M."/>
            <person name="Hall N."/>
            <person name="Willadsen P."/>
            <person name="Lingelbach K."/>
            <person name="Shiels B."/>
            <person name="Tait A."/>
            <person name="Berriman M."/>
            <person name="Allred D.R."/>
            <person name="Pain A."/>
        </authorList>
    </citation>
    <scope>NUCLEOTIDE SEQUENCE</scope>
    <source>
        <strain evidence="2">1802A</strain>
    </source>
</reference>
<organism evidence="2 3">
    <name type="scientific">Babesia divergens</name>
    <dbReference type="NCBI Taxonomy" id="32595"/>
    <lineage>
        <taxon>Eukaryota</taxon>
        <taxon>Sar</taxon>
        <taxon>Alveolata</taxon>
        <taxon>Apicomplexa</taxon>
        <taxon>Aconoidasida</taxon>
        <taxon>Piroplasmida</taxon>
        <taxon>Babesiidae</taxon>
        <taxon>Babesia</taxon>
    </lineage>
</organism>
<name>A0AAD9GFA4_BABDI</name>
<evidence type="ECO:0000313" key="2">
    <source>
        <dbReference type="EMBL" id="KAK1937361.1"/>
    </source>
</evidence>